<dbReference type="InterPro" id="IPR005183">
    <property type="entry name" value="DUF305_CopM-like"/>
</dbReference>
<dbReference type="OrthoDB" id="26872at2"/>
<sequence length="227" mass="24148">MLRSITARWAFVSCVVVGALLLLVVGAGLRPALLPAPDTEVGRTSLTPTEIGFAQDMATHHEQAVFLVQNLGDDVAPEIAELGRRIASSQMVEIGTMRGWLTLVDEPWTSAQPMSWMHPGQTSSGHSHGGASEAGSTTPAGAMPGMASWGEINTLGASTGRDAEVRFLQLMARHHEGGIDMATAALESDLSDPVRRTVQAMVQEQTKELGYIGLLLSQRDAPPLPYP</sequence>
<evidence type="ECO:0000256" key="1">
    <source>
        <dbReference type="SAM" id="MobiDB-lite"/>
    </source>
</evidence>
<dbReference type="Proteomes" id="UP000183263">
    <property type="component" value="Unassembled WGS sequence"/>
</dbReference>
<dbReference type="RefSeq" id="WP_072736462.1">
    <property type="nucleotide sequence ID" value="NZ_CP048813.1"/>
</dbReference>
<dbReference type="Pfam" id="PF03713">
    <property type="entry name" value="DUF305"/>
    <property type="match status" value="1"/>
</dbReference>
<proteinExistence type="predicted"/>
<dbReference type="PANTHER" id="PTHR36933:SF1">
    <property type="entry name" value="SLL0788 PROTEIN"/>
    <property type="match status" value="1"/>
</dbReference>
<evidence type="ECO:0000313" key="4">
    <source>
        <dbReference type="Proteomes" id="UP000183263"/>
    </source>
</evidence>
<protein>
    <submittedName>
        <fullName evidence="3">Uncharacterized conserved protein, DUF305 family</fullName>
    </submittedName>
</protein>
<organism evidence="3 4">
    <name type="scientific">Rhodococcus triatomae</name>
    <dbReference type="NCBI Taxonomy" id="300028"/>
    <lineage>
        <taxon>Bacteria</taxon>
        <taxon>Bacillati</taxon>
        <taxon>Actinomycetota</taxon>
        <taxon>Actinomycetes</taxon>
        <taxon>Mycobacteriales</taxon>
        <taxon>Nocardiaceae</taxon>
        <taxon>Rhodococcus</taxon>
    </lineage>
</organism>
<feature type="compositionally biased region" description="Low complexity" evidence="1">
    <location>
        <begin position="120"/>
        <end position="138"/>
    </location>
</feature>
<evidence type="ECO:0000259" key="2">
    <source>
        <dbReference type="Pfam" id="PF03713"/>
    </source>
</evidence>
<dbReference type="EMBL" id="FNDN01000003">
    <property type="protein sequence ID" value="SDH76533.1"/>
    <property type="molecule type" value="Genomic_DNA"/>
</dbReference>
<feature type="domain" description="DUF305" evidence="2">
    <location>
        <begin position="50"/>
        <end position="209"/>
    </location>
</feature>
<gene>
    <name evidence="3" type="ORF">SAMN05444695_103155</name>
</gene>
<name>A0A1G8F310_9NOCA</name>
<dbReference type="AlphaFoldDB" id="A0A1G8F310"/>
<accession>A0A1G8F310</accession>
<dbReference type="PANTHER" id="PTHR36933">
    <property type="entry name" value="SLL0788 PROTEIN"/>
    <property type="match status" value="1"/>
</dbReference>
<keyword evidence="4" id="KW-1185">Reference proteome</keyword>
<evidence type="ECO:0000313" key="3">
    <source>
        <dbReference type="EMBL" id="SDH76533.1"/>
    </source>
</evidence>
<dbReference type="InterPro" id="IPR012347">
    <property type="entry name" value="Ferritin-like"/>
</dbReference>
<feature type="region of interest" description="Disordered" evidence="1">
    <location>
        <begin position="118"/>
        <end position="139"/>
    </location>
</feature>
<dbReference type="Gene3D" id="1.20.1260.10">
    <property type="match status" value="1"/>
</dbReference>
<reference evidence="3 4" key="1">
    <citation type="submission" date="2016-10" db="EMBL/GenBank/DDBJ databases">
        <authorList>
            <person name="de Groot N.N."/>
        </authorList>
    </citation>
    <scope>NUCLEOTIDE SEQUENCE [LARGE SCALE GENOMIC DNA]</scope>
    <source>
        <strain evidence="3 4">DSM 44892</strain>
    </source>
</reference>